<proteinExistence type="predicted"/>
<dbReference type="Pfam" id="PF16743">
    <property type="entry name" value="PliI"/>
    <property type="match status" value="1"/>
</dbReference>
<dbReference type="AlphaFoldDB" id="A0A1Y2SE81"/>
<dbReference type="InterPro" id="IPR038643">
    <property type="entry name" value="PliI_sf"/>
</dbReference>
<evidence type="ECO:0000313" key="2">
    <source>
        <dbReference type="Proteomes" id="UP000194350"/>
    </source>
</evidence>
<gene>
    <name evidence="1" type="ORF">Xvie_02161</name>
</gene>
<accession>A0A1Y2SE81</accession>
<comment type="caution">
    <text evidence="1">The sequence shown here is derived from an EMBL/GenBank/DDBJ whole genome shotgun (WGS) entry which is preliminary data.</text>
</comment>
<protein>
    <submittedName>
        <fullName evidence="1">Uncharacterized protein</fullName>
    </submittedName>
</protein>
<dbReference type="InterPro" id="IPR031948">
    <property type="entry name" value="PliI"/>
</dbReference>
<name>A0A1Y2SE81_9GAMM</name>
<dbReference type="RefSeq" id="WP_244175577.1">
    <property type="nucleotide sequence ID" value="NZ_CAWNGD010000002.1"/>
</dbReference>
<organism evidence="1 2">
    <name type="scientific">Xenorhabdus vietnamensis</name>
    <dbReference type="NCBI Taxonomy" id="351656"/>
    <lineage>
        <taxon>Bacteria</taxon>
        <taxon>Pseudomonadati</taxon>
        <taxon>Pseudomonadota</taxon>
        <taxon>Gammaproteobacteria</taxon>
        <taxon>Enterobacterales</taxon>
        <taxon>Morganellaceae</taxon>
        <taxon>Xenorhabdus</taxon>
    </lineage>
</organism>
<dbReference type="Proteomes" id="UP000194350">
    <property type="component" value="Unassembled WGS sequence"/>
</dbReference>
<keyword evidence="2" id="KW-1185">Reference proteome</keyword>
<dbReference type="EMBL" id="MUBJ01000010">
    <property type="protein sequence ID" value="OTA16118.1"/>
    <property type="molecule type" value="Genomic_DNA"/>
</dbReference>
<evidence type="ECO:0000313" key="1">
    <source>
        <dbReference type="EMBL" id="OTA16118.1"/>
    </source>
</evidence>
<dbReference type="CDD" id="cd09632">
    <property type="entry name" value="PliI_like"/>
    <property type="match status" value="1"/>
</dbReference>
<sequence>MMHISKIIKTIVIPTLITLLLSTPAGAREGKVINLPDKRFAVMSTGDLENASIGSYSIAIFKDKDLTDFETGAIFERDGSVFKDNGNPRITFADINGDGSKELIVSKLTAGSGNYLEVDALKITKKNVTLLTRIHINGNNDPIKSLRAICKRGKCVEQKN</sequence>
<dbReference type="Gene3D" id="2.40.128.460">
    <property type="entry name" value="Periplasmic lysozyme inhibitor of I-type lysozyme"/>
    <property type="match status" value="1"/>
</dbReference>
<reference evidence="1 2" key="1">
    <citation type="submission" date="2016-10" db="EMBL/GenBank/DDBJ databases">
        <title>Systematic genetic and metabolomic analysis of Xenorhabdus and Photorhabdus spp., highlights the requirements for a dual symbiotic and pathogenic life style.</title>
        <authorList>
            <person name="Tobias N.J."/>
            <person name="Wolff H."/>
            <person name="Djahanschiri B."/>
            <person name="Pidot S.J."/>
            <person name="Stinear T.P."/>
            <person name="Ebersberger I."/>
            <person name="Bode H.B."/>
        </authorList>
    </citation>
    <scope>NUCLEOTIDE SEQUENCE [LARGE SCALE GENOMIC DNA]</scope>
    <source>
        <strain evidence="1 2">DSM 22392</strain>
    </source>
</reference>